<reference evidence="2 3" key="1">
    <citation type="journal article" date="2022" name="Nat. Ecol. Evol.">
        <title>A masculinizing supergene underlies an exaggerated male reproductive morph in a spider.</title>
        <authorList>
            <person name="Hendrickx F."/>
            <person name="De Corte Z."/>
            <person name="Sonet G."/>
            <person name="Van Belleghem S.M."/>
            <person name="Kostlbacher S."/>
            <person name="Vangestel C."/>
        </authorList>
    </citation>
    <scope>NUCLEOTIDE SEQUENCE [LARGE SCALE GENOMIC DNA]</scope>
    <source>
        <strain evidence="2">W744_W776</strain>
    </source>
</reference>
<organism evidence="2 3">
    <name type="scientific">Oedothorax gibbosus</name>
    <dbReference type="NCBI Taxonomy" id="931172"/>
    <lineage>
        <taxon>Eukaryota</taxon>
        <taxon>Metazoa</taxon>
        <taxon>Ecdysozoa</taxon>
        <taxon>Arthropoda</taxon>
        <taxon>Chelicerata</taxon>
        <taxon>Arachnida</taxon>
        <taxon>Araneae</taxon>
        <taxon>Araneomorphae</taxon>
        <taxon>Entelegynae</taxon>
        <taxon>Araneoidea</taxon>
        <taxon>Linyphiidae</taxon>
        <taxon>Erigoninae</taxon>
        <taxon>Oedothorax</taxon>
    </lineage>
</organism>
<dbReference type="Proteomes" id="UP000827092">
    <property type="component" value="Unassembled WGS sequence"/>
</dbReference>
<feature type="compositionally biased region" description="Basic and acidic residues" evidence="1">
    <location>
        <begin position="22"/>
        <end position="41"/>
    </location>
</feature>
<keyword evidence="3" id="KW-1185">Reference proteome</keyword>
<evidence type="ECO:0000313" key="2">
    <source>
        <dbReference type="EMBL" id="KAG8175421.1"/>
    </source>
</evidence>
<dbReference type="AlphaFoldDB" id="A0AAV6TUW5"/>
<feature type="compositionally biased region" description="Basic and acidic residues" evidence="1">
    <location>
        <begin position="1"/>
        <end position="11"/>
    </location>
</feature>
<gene>
    <name evidence="2" type="ORF">JTE90_021118</name>
</gene>
<proteinExistence type="predicted"/>
<accession>A0AAV6TUW5</accession>
<evidence type="ECO:0008006" key="4">
    <source>
        <dbReference type="Google" id="ProtNLM"/>
    </source>
</evidence>
<feature type="region of interest" description="Disordered" evidence="1">
    <location>
        <begin position="1"/>
        <end position="76"/>
    </location>
</feature>
<feature type="compositionally biased region" description="Basic and acidic residues" evidence="1">
    <location>
        <begin position="58"/>
        <end position="76"/>
    </location>
</feature>
<comment type="caution">
    <text evidence="2">The sequence shown here is derived from an EMBL/GenBank/DDBJ whole genome shotgun (WGS) entry which is preliminary data.</text>
</comment>
<sequence length="251" mass="28427">MSTFKSKEEVGCAHCSWRGRRDKLTSHTSSKHEAERPREKNQASLLSVFFGGKNSDPNSKRPLNEDEMQPHPDEPYNKLTKVDLEQRLIEPLPSTSQNSNFVQIDNDVNITNQLSSINQAILCLNEKVSEYFQKSLTKPSEQELSCTMTSSSSTPDIEEFEAKLKLIRISRSVTQICNLMPCLLEEAGMIKCIPCITNYKNVPKDISVLRTASLGQFSLPEEEQLIQENQSKRFGNFKGHLIDHLKSSAHK</sequence>
<evidence type="ECO:0000256" key="1">
    <source>
        <dbReference type="SAM" id="MobiDB-lite"/>
    </source>
</evidence>
<dbReference type="EMBL" id="JAFNEN010001007">
    <property type="protein sequence ID" value="KAG8175421.1"/>
    <property type="molecule type" value="Genomic_DNA"/>
</dbReference>
<evidence type="ECO:0000313" key="3">
    <source>
        <dbReference type="Proteomes" id="UP000827092"/>
    </source>
</evidence>
<protein>
    <recommendedName>
        <fullName evidence="4">C2H2-type domain-containing protein</fullName>
    </recommendedName>
</protein>
<name>A0AAV6TUW5_9ARAC</name>